<name>A0ABM7T2V9_9CLOT</name>
<keyword evidence="4" id="KW-1185">Reference proteome</keyword>
<protein>
    <submittedName>
        <fullName evidence="3">S-adenosylmethionine-dependent methyltransferase</fullName>
    </submittedName>
</protein>
<dbReference type="Pfam" id="PF08241">
    <property type="entry name" value="Methyltransf_11"/>
    <property type="match status" value="1"/>
</dbReference>
<dbReference type="SUPFAM" id="SSF53335">
    <property type="entry name" value="S-adenosyl-L-methionine-dependent methyltransferases"/>
    <property type="match status" value="1"/>
</dbReference>
<accession>A0ABM7T2V9</accession>
<dbReference type="InterPro" id="IPR029063">
    <property type="entry name" value="SAM-dependent_MTases_sf"/>
</dbReference>
<dbReference type="EMBL" id="AP024849">
    <property type="protein sequence ID" value="BCZ46243.1"/>
    <property type="molecule type" value="Genomic_DNA"/>
</dbReference>
<dbReference type="RefSeq" id="WP_224037752.1">
    <property type="nucleotide sequence ID" value="NZ_AP024849.1"/>
</dbReference>
<keyword evidence="1" id="KW-0808">Transferase</keyword>
<proteinExistence type="predicted"/>
<gene>
    <name evidence="3" type="ORF">psyc5s11_23100</name>
</gene>
<dbReference type="CDD" id="cd02440">
    <property type="entry name" value="AdoMet_MTases"/>
    <property type="match status" value="1"/>
</dbReference>
<evidence type="ECO:0000313" key="3">
    <source>
        <dbReference type="EMBL" id="BCZ46243.1"/>
    </source>
</evidence>
<keyword evidence="3" id="KW-0489">Methyltransferase</keyword>
<dbReference type="GO" id="GO:0032259">
    <property type="term" value="P:methylation"/>
    <property type="evidence" value="ECO:0007669"/>
    <property type="project" value="UniProtKB-KW"/>
</dbReference>
<dbReference type="InterPro" id="IPR013216">
    <property type="entry name" value="Methyltransf_11"/>
</dbReference>
<evidence type="ECO:0000256" key="1">
    <source>
        <dbReference type="ARBA" id="ARBA00022679"/>
    </source>
</evidence>
<dbReference type="GO" id="GO:0008168">
    <property type="term" value="F:methyltransferase activity"/>
    <property type="evidence" value="ECO:0007669"/>
    <property type="project" value="UniProtKB-KW"/>
</dbReference>
<organism evidence="3 4">
    <name type="scientific">Clostridium gelidum</name>
    <dbReference type="NCBI Taxonomy" id="704125"/>
    <lineage>
        <taxon>Bacteria</taxon>
        <taxon>Bacillati</taxon>
        <taxon>Bacillota</taxon>
        <taxon>Clostridia</taxon>
        <taxon>Eubacteriales</taxon>
        <taxon>Clostridiaceae</taxon>
        <taxon>Clostridium</taxon>
    </lineage>
</organism>
<dbReference type="PANTHER" id="PTHR44068:SF11">
    <property type="entry name" value="GERANYL DIPHOSPHATE 2-C-METHYLTRANSFERASE"/>
    <property type="match status" value="1"/>
</dbReference>
<evidence type="ECO:0000259" key="2">
    <source>
        <dbReference type="Pfam" id="PF08241"/>
    </source>
</evidence>
<sequence>MTFLIKQPQLYRFLNYCNEYDLEKNILDCGAGGDCPPLAIFSEFGYKTYGIEISDSQIGKAKIFSEKFGLELNISKGDIRELLFEDESISYIYSYNSIFHMTKKDITKSVNEIKRVLKPGGLCCINFLSLYDSGYGEGDKLGENEFLQIERGEQVIHTYYDINEAELHFKDMKILFKENRIIERIYEGQKVKQGYIDYIVQK</sequence>
<reference evidence="4" key="1">
    <citation type="submission" date="2021-07" db="EMBL/GenBank/DDBJ databases">
        <title>Complete genome sequencing of a Clostridium isolate.</title>
        <authorList>
            <person name="Ueki A."/>
            <person name="Tonouchi A."/>
        </authorList>
    </citation>
    <scope>NUCLEOTIDE SEQUENCE [LARGE SCALE GENOMIC DNA]</scope>
    <source>
        <strain evidence="4">C5S11</strain>
    </source>
</reference>
<dbReference type="PANTHER" id="PTHR44068">
    <property type="entry name" value="ZGC:194242"/>
    <property type="match status" value="1"/>
</dbReference>
<dbReference type="InterPro" id="IPR050447">
    <property type="entry name" value="Erg6_SMT_methyltransf"/>
</dbReference>
<dbReference type="Gene3D" id="3.40.50.150">
    <property type="entry name" value="Vaccinia Virus protein VP39"/>
    <property type="match status" value="1"/>
</dbReference>
<dbReference type="Proteomes" id="UP000824633">
    <property type="component" value="Chromosome"/>
</dbReference>
<evidence type="ECO:0000313" key="4">
    <source>
        <dbReference type="Proteomes" id="UP000824633"/>
    </source>
</evidence>
<feature type="domain" description="Methyltransferase type 11" evidence="2">
    <location>
        <begin position="27"/>
        <end position="125"/>
    </location>
</feature>